<evidence type="ECO:0000259" key="5">
    <source>
        <dbReference type="PROSITE" id="PS50122"/>
    </source>
</evidence>
<evidence type="ECO:0000313" key="6">
    <source>
        <dbReference type="EMBL" id="RXF72560.1"/>
    </source>
</evidence>
<organism evidence="6 7">
    <name type="scientific">Arcticibacter tournemirensis</name>
    <dbReference type="NCBI Taxonomy" id="699437"/>
    <lineage>
        <taxon>Bacteria</taxon>
        <taxon>Pseudomonadati</taxon>
        <taxon>Bacteroidota</taxon>
        <taxon>Sphingobacteriia</taxon>
        <taxon>Sphingobacteriales</taxon>
        <taxon>Sphingobacteriaceae</taxon>
        <taxon>Arcticibacter</taxon>
    </lineage>
</organism>
<dbReference type="EC" id="3.1.1.61" evidence="2"/>
<comment type="catalytic activity">
    <reaction evidence="3">
        <text>[protein]-L-glutamate 5-O-methyl ester + H2O = L-glutamyl-[protein] + methanol + H(+)</text>
        <dbReference type="Rhea" id="RHEA:23236"/>
        <dbReference type="Rhea" id="RHEA-COMP:10208"/>
        <dbReference type="Rhea" id="RHEA-COMP:10311"/>
        <dbReference type="ChEBI" id="CHEBI:15377"/>
        <dbReference type="ChEBI" id="CHEBI:15378"/>
        <dbReference type="ChEBI" id="CHEBI:17790"/>
        <dbReference type="ChEBI" id="CHEBI:29973"/>
        <dbReference type="ChEBI" id="CHEBI:82795"/>
        <dbReference type="EC" id="3.1.1.61"/>
    </reaction>
</comment>
<proteinExistence type="predicted"/>
<dbReference type="PANTHER" id="PTHR42872:SF3">
    <property type="entry name" value="PROTEIN-GLUTAMATE METHYLESTERASE_PROTEIN-GLUTAMINE GLUTAMINASE 1"/>
    <property type="match status" value="1"/>
</dbReference>
<feature type="active site" evidence="4">
    <location>
        <position position="45"/>
    </location>
</feature>
<feature type="domain" description="CheB-type methylesterase" evidence="5">
    <location>
        <begin position="6"/>
        <end position="186"/>
    </location>
</feature>
<sequence length="201" mass="21456">MEKNSIGRSVGLVVIGGSAGSLDVILQMLPFLNGGLRFPLIIVLHRKISFDSALTDLFAGKTTLIVKEAEEKEELKPGIIYIAPADYHLLVEANHTLSIDYSERIHYSRPSIDVTFETAADAFGRAAVGILLSGANADGSEGLKAIRSLGGITVVQNPVTAEIPYMPQQALGALAVDYVLDSHQIAGFINKLSDDTAAYSE</sequence>
<reference evidence="6 7" key="1">
    <citation type="submission" date="2018-12" db="EMBL/GenBank/DDBJ databases">
        <title>The Draft Genome Sequence of the Soil Bacterium Pedobacter tournemirensis R1.</title>
        <authorList>
            <person name="He J."/>
        </authorList>
    </citation>
    <scope>NUCLEOTIDE SEQUENCE [LARGE SCALE GENOMIC DNA]</scope>
    <source>
        <strain evidence="6 7">R1</strain>
    </source>
</reference>
<dbReference type="Proteomes" id="UP000290848">
    <property type="component" value="Unassembled WGS sequence"/>
</dbReference>
<dbReference type="Pfam" id="PF01339">
    <property type="entry name" value="CheB_methylest"/>
    <property type="match status" value="1"/>
</dbReference>
<evidence type="ECO:0000256" key="2">
    <source>
        <dbReference type="ARBA" id="ARBA00039140"/>
    </source>
</evidence>
<name>A0A4Q0MGF6_9SPHI</name>
<gene>
    <name evidence="6" type="ORF">EKH83_02220</name>
</gene>
<dbReference type="CDD" id="cd16433">
    <property type="entry name" value="CheB"/>
    <property type="match status" value="1"/>
</dbReference>
<evidence type="ECO:0000256" key="4">
    <source>
        <dbReference type="PROSITE-ProRule" id="PRU00050"/>
    </source>
</evidence>
<comment type="caution">
    <text evidence="6">The sequence shown here is derived from an EMBL/GenBank/DDBJ whole genome shotgun (WGS) entry which is preliminary data.</text>
</comment>
<dbReference type="SUPFAM" id="SSF52738">
    <property type="entry name" value="Methylesterase CheB, C-terminal domain"/>
    <property type="match status" value="1"/>
</dbReference>
<dbReference type="EMBL" id="RXOC01000001">
    <property type="protein sequence ID" value="RXF72560.1"/>
    <property type="molecule type" value="Genomic_DNA"/>
</dbReference>
<feature type="active site" evidence="4">
    <location>
        <position position="18"/>
    </location>
</feature>
<dbReference type="PROSITE" id="PS50122">
    <property type="entry name" value="CHEB"/>
    <property type="match status" value="1"/>
</dbReference>
<dbReference type="InterPro" id="IPR035909">
    <property type="entry name" value="CheB_C"/>
</dbReference>
<dbReference type="GO" id="GO:0000156">
    <property type="term" value="F:phosphorelay response regulator activity"/>
    <property type="evidence" value="ECO:0007669"/>
    <property type="project" value="InterPro"/>
</dbReference>
<keyword evidence="1 4" id="KW-0378">Hydrolase</keyword>
<dbReference type="Gene3D" id="3.40.50.180">
    <property type="entry name" value="Methylesterase CheB, C-terminal domain"/>
    <property type="match status" value="1"/>
</dbReference>
<evidence type="ECO:0000313" key="7">
    <source>
        <dbReference type="Proteomes" id="UP000290848"/>
    </source>
</evidence>
<keyword evidence="4" id="KW-0145">Chemotaxis</keyword>
<evidence type="ECO:0000256" key="3">
    <source>
        <dbReference type="ARBA" id="ARBA00048267"/>
    </source>
</evidence>
<dbReference type="PANTHER" id="PTHR42872">
    <property type="entry name" value="PROTEIN-GLUTAMATE METHYLESTERASE/PROTEIN-GLUTAMINE GLUTAMINASE"/>
    <property type="match status" value="1"/>
</dbReference>
<protein>
    <recommendedName>
        <fullName evidence="2">protein-glutamate methylesterase</fullName>
        <ecNumber evidence="2">3.1.1.61</ecNumber>
    </recommendedName>
</protein>
<feature type="active site" evidence="4">
    <location>
        <position position="138"/>
    </location>
</feature>
<dbReference type="RefSeq" id="WP_128767744.1">
    <property type="nucleotide sequence ID" value="NZ_RXOC01000001.1"/>
</dbReference>
<dbReference type="GO" id="GO:0005737">
    <property type="term" value="C:cytoplasm"/>
    <property type="evidence" value="ECO:0007669"/>
    <property type="project" value="InterPro"/>
</dbReference>
<dbReference type="InterPro" id="IPR000673">
    <property type="entry name" value="Sig_transdc_resp-reg_Me-estase"/>
</dbReference>
<dbReference type="GO" id="GO:0008984">
    <property type="term" value="F:protein-glutamate methylesterase activity"/>
    <property type="evidence" value="ECO:0007669"/>
    <property type="project" value="UniProtKB-EC"/>
</dbReference>
<accession>A0A4Q0MGF6</accession>
<dbReference type="AlphaFoldDB" id="A0A4Q0MGF6"/>
<dbReference type="GO" id="GO:0006935">
    <property type="term" value="P:chemotaxis"/>
    <property type="evidence" value="ECO:0007669"/>
    <property type="project" value="UniProtKB-UniRule"/>
</dbReference>
<evidence type="ECO:0000256" key="1">
    <source>
        <dbReference type="ARBA" id="ARBA00022801"/>
    </source>
</evidence>